<protein>
    <submittedName>
        <fullName evidence="2">Lysine 2,3-aminomutase</fullName>
    </submittedName>
</protein>
<evidence type="ECO:0000256" key="1">
    <source>
        <dbReference type="ARBA" id="ARBA00022485"/>
    </source>
</evidence>
<dbReference type="InterPro" id="IPR013785">
    <property type="entry name" value="Aldolase_TIM"/>
</dbReference>
<accession>A0A0A3YHN0</accession>
<dbReference type="Gene3D" id="3.20.20.70">
    <property type="entry name" value="Aldolase class I"/>
    <property type="match status" value="1"/>
</dbReference>
<evidence type="ECO:0000313" key="2">
    <source>
        <dbReference type="EMBL" id="KGT73213.1"/>
    </source>
</evidence>
<reference evidence="2 3" key="1">
    <citation type="submission" date="2014-09" db="EMBL/GenBank/DDBJ databases">
        <title>Draft genome of Bradyrhizobium japonicum Is-34.</title>
        <authorList>
            <person name="Tsurumaru H."/>
            <person name="Yamakawa T."/>
            <person name="Hashimoto S."/>
            <person name="Okizaki K."/>
            <person name="Kanesaki Y."/>
            <person name="Yoshikawa H."/>
            <person name="Yajima S."/>
        </authorList>
    </citation>
    <scope>NUCLEOTIDE SEQUENCE [LARGE SCALE GENOMIC DNA]</scope>
    <source>
        <strain evidence="2 3">Is-34</strain>
    </source>
</reference>
<organism evidence="2 3">
    <name type="scientific">Bradyrhizobium japonicum</name>
    <dbReference type="NCBI Taxonomy" id="375"/>
    <lineage>
        <taxon>Bacteria</taxon>
        <taxon>Pseudomonadati</taxon>
        <taxon>Pseudomonadota</taxon>
        <taxon>Alphaproteobacteria</taxon>
        <taxon>Hyphomicrobiales</taxon>
        <taxon>Nitrobacteraceae</taxon>
        <taxon>Bradyrhizobium</taxon>
    </lineage>
</organism>
<sequence length="434" mass="49621">MAQTCDEPDWTRIPGFRDVTRREWECATWQRKHAVKNLRQLKDALRSMLPASLAESIARDQRERAGMPILLPPHVLSTMNMDDLWNDPVRRYMLPAYDDRSVNWAVHPKASRDSLHEQEMWVVEGLTHRYPNKVLVELIATCPQYCGHCTRMHLVGKDVPQATKVKFGLPPRERQRVMLEYLEATPSIRDVVVSGGDVANVPLEQLEAFIGELLRIPTIRDIRLASKGLVGLPQHYLKAETLAALERIAREARLRGVNLALHTHANHLNQITPLVGKASTNLLDIGLRDVRNQGVLLDGVNATSADVLDLCLGLLDRTMIMPYYFFMCDIIPHAEHWRISLERAQTIQSELMGLLPGYATPRIVCDVPYIGKRWVHQATRYDRVRGISYWMPNPTLAAESNETGEARRYAYYDPIRTLPAEGQDWWQSQMAEEQ</sequence>
<keyword evidence="1" id="KW-0004">4Fe-4S</keyword>
<keyword evidence="1" id="KW-0479">Metal-binding</keyword>
<keyword evidence="1" id="KW-0408">Iron</keyword>
<dbReference type="GO" id="GO:0051539">
    <property type="term" value="F:4 iron, 4 sulfur cluster binding"/>
    <property type="evidence" value="ECO:0007669"/>
    <property type="project" value="UniProtKB-KW"/>
</dbReference>
<proteinExistence type="predicted"/>
<dbReference type="Proteomes" id="UP000030377">
    <property type="component" value="Unassembled WGS sequence"/>
</dbReference>
<comment type="caution">
    <text evidence="2">The sequence shown here is derived from an EMBL/GenBank/DDBJ whole genome shotgun (WGS) entry which is preliminary data.</text>
</comment>
<dbReference type="AlphaFoldDB" id="A0A0A3YHN0"/>
<dbReference type="PANTHER" id="PTHR30538:SF0">
    <property type="entry name" value="L-LYSINE 2,3-AMINOMUTASE AQ_1632-RELATED"/>
    <property type="match status" value="1"/>
</dbReference>
<evidence type="ECO:0000313" key="3">
    <source>
        <dbReference type="Proteomes" id="UP000030377"/>
    </source>
</evidence>
<name>A0A0A3YHN0_BRAJP</name>
<dbReference type="SUPFAM" id="SSF102114">
    <property type="entry name" value="Radical SAM enzymes"/>
    <property type="match status" value="1"/>
</dbReference>
<dbReference type="PANTHER" id="PTHR30538">
    <property type="entry name" value="LYSINE 2,3-AMINOMUTASE-RELATED"/>
    <property type="match status" value="1"/>
</dbReference>
<dbReference type="EMBL" id="JRPN01000062">
    <property type="protein sequence ID" value="KGT73213.1"/>
    <property type="molecule type" value="Genomic_DNA"/>
</dbReference>
<dbReference type="InterPro" id="IPR003739">
    <property type="entry name" value="Lys_aminomutase/Glu_NH3_mut"/>
</dbReference>
<keyword evidence="1" id="KW-0411">Iron-sulfur</keyword>
<gene>
    <name evidence="2" type="ORF">MA20_45895</name>
</gene>
<dbReference type="InterPro" id="IPR058240">
    <property type="entry name" value="rSAM_sf"/>
</dbReference>